<feature type="transmembrane region" description="Helical" evidence="1">
    <location>
        <begin position="276"/>
        <end position="294"/>
    </location>
</feature>
<feature type="transmembrane region" description="Helical" evidence="1">
    <location>
        <begin position="153"/>
        <end position="173"/>
    </location>
</feature>
<feature type="transmembrane region" description="Helical" evidence="1">
    <location>
        <begin position="381"/>
        <end position="401"/>
    </location>
</feature>
<dbReference type="Pfam" id="PF16472">
    <property type="entry name" value="DUF5050"/>
    <property type="match status" value="1"/>
</dbReference>
<feature type="domain" description="Prolow-density lipoprotein receptor-related protein 1-like beta-propeller" evidence="2">
    <location>
        <begin position="546"/>
        <end position="681"/>
    </location>
</feature>
<organism evidence="3 4">
    <name type="scientific">Siminovitchia thermophila</name>
    <dbReference type="NCBI Taxonomy" id="1245522"/>
    <lineage>
        <taxon>Bacteria</taxon>
        <taxon>Bacillati</taxon>
        <taxon>Bacillota</taxon>
        <taxon>Bacilli</taxon>
        <taxon>Bacillales</taxon>
        <taxon>Bacillaceae</taxon>
        <taxon>Siminovitchia</taxon>
    </lineage>
</organism>
<feature type="transmembrane region" description="Helical" evidence="1">
    <location>
        <begin position="337"/>
        <end position="360"/>
    </location>
</feature>
<dbReference type="SUPFAM" id="SSF69304">
    <property type="entry name" value="Tricorn protease N-terminal domain"/>
    <property type="match status" value="1"/>
</dbReference>
<name>A0ABS2R1N4_9BACI</name>
<dbReference type="RefSeq" id="WP_328799753.1">
    <property type="nucleotide sequence ID" value="NZ_JAFBFH010000001.1"/>
</dbReference>
<proteinExistence type="predicted"/>
<dbReference type="EMBL" id="JAFBFH010000001">
    <property type="protein sequence ID" value="MBM7713265.1"/>
    <property type="molecule type" value="Genomic_DNA"/>
</dbReference>
<protein>
    <recommendedName>
        <fullName evidence="2">Prolow-density lipoprotein receptor-related protein 1-like beta-propeller domain-containing protein</fullName>
    </recommendedName>
</protein>
<keyword evidence="1" id="KW-0812">Transmembrane</keyword>
<evidence type="ECO:0000313" key="4">
    <source>
        <dbReference type="Proteomes" id="UP000823485"/>
    </source>
</evidence>
<evidence type="ECO:0000313" key="3">
    <source>
        <dbReference type="EMBL" id="MBM7713265.1"/>
    </source>
</evidence>
<evidence type="ECO:0000256" key="1">
    <source>
        <dbReference type="SAM" id="Phobius"/>
    </source>
</evidence>
<feature type="transmembrane region" description="Helical" evidence="1">
    <location>
        <begin position="194"/>
        <end position="215"/>
    </location>
</feature>
<reference evidence="3 4" key="1">
    <citation type="submission" date="2021-01" db="EMBL/GenBank/DDBJ databases">
        <title>Genomic Encyclopedia of Type Strains, Phase IV (KMG-IV): sequencing the most valuable type-strain genomes for metagenomic binning, comparative biology and taxonomic classification.</title>
        <authorList>
            <person name="Goeker M."/>
        </authorList>
    </citation>
    <scope>NUCLEOTIDE SEQUENCE [LARGE SCALE GENOMIC DNA]</scope>
    <source>
        <strain evidence="3 4">DSM 105453</strain>
    </source>
</reference>
<dbReference type="InterPro" id="IPR032485">
    <property type="entry name" value="LRP1-like_beta_prop"/>
</dbReference>
<gene>
    <name evidence="3" type="ORF">JOC94_000231</name>
</gene>
<comment type="caution">
    <text evidence="3">The sequence shown here is derived from an EMBL/GenBank/DDBJ whole genome shotgun (WGS) entry which is preliminary data.</text>
</comment>
<keyword evidence="4" id="KW-1185">Reference proteome</keyword>
<keyword evidence="1" id="KW-1133">Transmembrane helix</keyword>
<evidence type="ECO:0000259" key="2">
    <source>
        <dbReference type="Pfam" id="PF16472"/>
    </source>
</evidence>
<sequence length="689" mass="80053">MSLLSYEWKKMLFYQKGLYFISLFFVLSMATLLIFDTPKNPEIEMNSEPYAFYLNQVKGALTDETERFFKTEAKRISEANVALERAYNDYYDGKISEDELLKIASPLEEIVKNESGFKVIFDQYSYIRENPDNRYFLSTNGWNGLLATDHLDLLFLLLLLVLVTPVFCAEFASEMDSLHLTVKKGTRVHAVSKVVLVFMTVIVLCFLTSLLRYGFFHIKYGLENGDYPLQSLSYFGTSTKNSTLFSTFIWVTVLKIFGNLSFSVLIMLFSVWTKKYALTLFSSTAVILLPYVGLSMESTKYFLPGPLAFMIATGFFRGSEAEYNIVTDQMDVTFEEISMLTVMILFVITLCLNIGAMIVIMIRHTNVWSVKKRRGGRLKSLSMMVILCLTAFTFAGCTSTQNMKDVDIYNYSSRQSFENEQYRFYVDETDLDDMKLVFEDKQTGEMNHLIRNPMQSLTKVETSIYGNGPFVYYIKQEFDKLRGFAYRNEERGRFFVMEVDTRTFDEWIIFEKNMNSNEDHFLGPHSADSADSGFYFEIDSFFLDEKSIYFIVQNEIRRVNRGTGKSNVIIRAPLLTSVAFDGQHIYYFNEKYEVVQYDTKTDSETVLPDIITTHFILTETELLFLNRKDQYKIYAMSLDDFATRKITEQSVLNFTCDDQYIFYEARTDSKKYRIDRDGENDLLLEGQND</sequence>
<accession>A0ABS2R1N4</accession>
<dbReference type="Proteomes" id="UP000823485">
    <property type="component" value="Unassembled WGS sequence"/>
</dbReference>
<feature type="transmembrane region" description="Helical" evidence="1">
    <location>
        <begin position="12"/>
        <end position="35"/>
    </location>
</feature>
<feature type="transmembrane region" description="Helical" evidence="1">
    <location>
        <begin position="248"/>
        <end position="269"/>
    </location>
</feature>
<keyword evidence="1" id="KW-0472">Membrane</keyword>